<reference evidence="2" key="1">
    <citation type="journal article" date="2019" name="Int. J. Syst. Evol. Microbiol.">
        <title>The Global Catalogue of Microorganisms (GCM) 10K type strain sequencing project: providing services to taxonomists for standard genome sequencing and annotation.</title>
        <authorList>
            <consortium name="The Broad Institute Genomics Platform"/>
            <consortium name="The Broad Institute Genome Sequencing Center for Infectious Disease"/>
            <person name="Wu L."/>
            <person name="Ma J."/>
        </authorList>
    </citation>
    <scope>NUCLEOTIDE SEQUENCE [LARGE SCALE GENOMIC DNA]</scope>
    <source>
        <strain evidence="2">CGMCC 4.1542</strain>
    </source>
</reference>
<evidence type="ECO:0000313" key="1">
    <source>
        <dbReference type="EMBL" id="MFC5020334.1"/>
    </source>
</evidence>
<gene>
    <name evidence="1" type="ORF">ACFPRC_36575</name>
</gene>
<dbReference type="RefSeq" id="WP_328662086.1">
    <property type="nucleotide sequence ID" value="NZ_BAAATN010000028.1"/>
</dbReference>
<protein>
    <submittedName>
        <fullName evidence="1">Uncharacterized protein</fullName>
    </submittedName>
</protein>
<accession>A0ABV9X5F7</accession>
<dbReference type="EMBL" id="JBHSJO010000002">
    <property type="protein sequence ID" value="MFC5020334.1"/>
    <property type="molecule type" value="Genomic_DNA"/>
</dbReference>
<organism evidence="1 2">
    <name type="scientific">Streptomyces lienomycini</name>
    <dbReference type="NCBI Taxonomy" id="284035"/>
    <lineage>
        <taxon>Bacteria</taxon>
        <taxon>Bacillati</taxon>
        <taxon>Actinomycetota</taxon>
        <taxon>Actinomycetes</taxon>
        <taxon>Kitasatosporales</taxon>
        <taxon>Streptomycetaceae</taxon>
        <taxon>Streptomyces</taxon>
    </lineage>
</organism>
<evidence type="ECO:0000313" key="2">
    <source>
        <dbReference type="Proteomes" id="UP001595855"/>
    </source>
</evidence>
<name>A0ABV9X5F7_9ACTN</name>
<sequence length="55" mass="6112">MITDPGQCAVPREDTYASYQGVGWVLSENDNAGSYKLSPTPHVRPDHVIWQPDLV</sequence>
<proteinExistence type="predicted"/>
<comment type="caution">
    <text evidence="1">The sequence shown here is derived from an EMBL/GenBank/DDBJ whole genome shotgun (WGS) entry which is preliminary data.</text>
</comment>
<dbReference type="Proteomes" id="UP001595855">
    <property type="component" value="Unassembled WGS sequence"/>
</dbReference>
<keyword evidence="2" id="KW-1185">Reference proteome</keyword>